<dbReference type="Gramene" id="RZC68740">
    <property type="protein sequence ID" value="RZC68740"/>
    <property type="gene ID" value="C5167_031902"/>
</dbReference>
<evidence type="ECO:0000313" key="1">
    <source>
        <dbReference type="EMBL" id="RZC68740.1"/>
    </source>
</evidence>
<dbReference type="AlphaFoldDB" id="A0A4Y7K8Q9"/>
<dbReference type="EMBL" id="CM010721">
    <property type="protein sequence ID" value="RZC68740.1"/>
    <property type="molecule type" value="Genomic_DNA"/>
</dbReference>
<gene>
    <name evidence="1" type="ORF">C5167_031902</name>
</gene>
<dbReference type="Proteomes" id="UP000316621">
    <property type="component" value="Chromosome 7"/>
</dbReference>
<reference evidence="1 2" key="1">
    <citation type="journal article" date="2018" name="Science">
        <title>The opium poppy genome and morphinan production.</title>
        <authorList>
            <person name="Guo L."/>
            <person name="Winzer T."/>
            <person name="Yang X."/>
            <person name="Li Y."/>
            <person name="Ning Z."/>
            <person name="He Z."/>
            <person name="Teodor R."/>
            <person name="Lu Y."/>
            <person name="Bowser T.A."/>
            <person name="Graham I.A."/>
            <person name="Ye K."/>
        </authorList>
    </citation>
    <scope>NUCLEOTIDE SEQUENCE [LARGE SCALE GENOMIC DNA]</scope>
    <source>
        <strain evidence="2">cv. HN1</strain>
        <tissue evidence="1">Leaves</tissue>
    </source>
</reference>
<keyword evidence="2" id="KW-1185">Reference proteome</keyword>
<proteinExistence type="predicted"/>
<evidence type="ECO:0000313" key="2">
    <source>
        <dbReference type="Proteomes" id="UP000316621"/>
    </source>
</evidence>
<name>A0A4Y7K8Q9_PAPSO</name>
<organism evidence="1 2">
    <name type="scientific">Papaver somniferum</name>
    <name type="common">Opium poppy</name>
    <dbReference type="NCBI Taxonomy" id="3469"/>
    <lineage>
        <taxon>Eukaryota</taxon>
        <taxon>Viridiplantae</taxon>
        <taxon>Streptophyta</taxon>
        <taxon>Embryophyta</taxon>
        <taxon>Tracheophyta</taxon>
        <taxon>Spermatophyta</taxon>
        <taxon>Magnoliopsida</taxon>
        <taxon>Ranunculales</taxon>
        <taxon>Papaveraceae</taxon>
        <taxon>Papaveroideae</taxon>
        <taxon>Papaver</taxon>
    </lineage>
</organism>
<protein>
    <submittedName>
        <fullName evidence="1">Uncharacterized protein</fullName>
    </submittedName>
</protein>
<accession>A0A4Y7K8Q9</accession>
<sequence length="53" mass="5823">MVKDSTNGYKSASGILFLQKLKSEGRGIRDNAAILPTYLEIWKVQIQGSVLPS</sequence>